<feature type="transmembrane region" description="Helical" evidence="1">
    <location>
        <begin position="62"/>
        <end position="83"/>
    </location>
</feature>
<accession>A0A563VUJ2</accession>
<dbReference type="SUPFAM" id="SSF52540">
    <property type="entry name" value="P-loop containing nucleoside triphosphate hydrolases"/>
    <property type="match status" value="1"/>
</dbReference>
<dbReference type="EMBL" id="CAACVJ010000235">
    <property type="protein sequence ID" value="VEP15142.1"/>
    <property type="molecule type" value="Genomic_DNA"/>
</dbReference>
<sequence length="489" mass="55851">MSQWIGAIILVAGFVFLFQLLGLVNKSRGVVRVANQSLNIIRSPQLSDEEKEVKLQKNSQKLFGSFFTLALGGAFAVLIPLGVLWFGDRFGWLSLAFTLDTTFSPAFLIFSSVLVFVVLGIKPRKQHPNSETQASSYSNLDRTLHQLAFNTYTAQIAIADVEDTMFSKQLANCQTERPVFITALPRAGTTLLLECCADLPEFASHCYRDMPFVLIPCLWNRFAQSFQQTVESTERAHGDGMKISPDSYEALEEVVWKTFWKRHYQKDRIIPWDNEENLEFNEFFDSHLRKIILLRRGNSAPSVRYVSKNNANIARTRILKRLFPDSVIIIPFRHPLHHASSLLQQHLNFLQIHEADSFASDYMKAIGHYDFGQNLRPIDFDGWFDRRESRDARSLAFWLEYWVASYKYLLQENADFLNFLDYEALCENPIGGLRSLAEVVESCDPDALVSSASGIRQPRPREIGTNALSASLLKDANLIYDRLREISLN</sequence>
<feature type="transmembrane region" description="Helical" evidence="1">
    <location>
        <begin position="103"/>
        <end position="121"/>
    </location>
</feature>
<keyword evidence="1" id="KW-1133">Transmembrane helix</keyword>
<name>A0A563VUJ2_9CYAN</name>
<dbReference type="Pfam" id="PF13469">
    <property type="entry name" value="Sulfotransfer_3"/>
    <property type="match status" value="1"/>
</dbReference>
<reference evidence="2 3" key="1">
    <citation type="submission" date="2019-01" db="EMBL/GenBank/DDBJ databases">
        <authorList>
            <person name="Brito A."/>
        </authorList>
    </citation>
    <scope>NUCLEOTIDE SEQUENCE [LARGE SCALE GENOMIC DNA]</scope>
    <source>
        <strain evidence="2">1</strain>
    </source>
</reference>
<evidence type="ECO:0000313" key="2">
    <source>
        <dbReference type="EMBL" id="VEP15142.1"/>
    </source>
</evidence>
<dbReference type="OrthoDB" id="9777890at2"/>
<keyword evidence="1" id="KW-0472">Membrane</keyword>
<gene>
    <name evidence="2" type="ORF">H1P_310043</name>
</gene>
<evidence type="ECO:0000256" key="1">
    <source>
        <dbReference type="SAM" id="Phobius"/>
    </source>
</evidence>
<dbReference type="Proteomes" id="UP000320055">
    <property type="component" value="Unassembled WGS sequence"/>
</dbReference>
<dbReference type="AlphaFoldDB" id="A0A563VUJ2"/>
<evidence type="ECO:0000313" key="3">
    <source>
        <dbReference type="Proteomes" id="UP000320055"/>
    </source>
</evidence>
<keyword evidence="2" id="KW-0808">Transferase</keyword>
<dbReference type="RefSeq" id="WP_144865321.1">
    <property type="nucleotide sequence ID" value="NZ_LR213791.1"/>
</dbReference>
<feature type="transmembrane region" description="Helical" evidence="1">
    <location>
        <begin position="6"/>
        <end position="24"/>
    </location>
</feature>
<proteinExistence type="predicted"/>
<keyword evidence="3" id="KW-1185">Reference proteome</keyword>
<dbReference type="Gene3D" id="3.40.50.300">
    <property type="entry name" value="P-loop containing nucleotide triphosphate hydrolases"/>
    <property type="match status" value="1"/>
</dbReference>
<keyword evidence="1" id="KW-0812">Transmembrane</keyword>
<protein>
    <submittedName>
        <fullName evidence="2">Sulfotransferase family protein (Modular protein)</fullName>
    </submittedName>
</protein>
<dbReference type="GO" id="GO:0016740">
    <property type="term" value="F:transferase activity"/>
    <property type="evidence" value="ECO:0007669"/>
    <property type="project" value="UniProtKB-KW"/>
</dbReference>
<organism evidence="2 3">
    <name type="scientific">Hyella patelloides LEGE 07179</name>
    <dbReference type="NCBI Taxonomy" id="945734"/>
    <lineage>
        <taxon>Bacteria</taxon>
        <taxon>Bacillati</taxon>
        <taxon>Cyanobacteriota</taxon>
        <taxon>Cyanophyceae</taxon>
        <taxon>Pleurocapsales</taxon>
        <taxon>Hyellaceae</taxon>
        <taxon>Hyella</taxon>
    </lineage>
</organism>
<dbReference type="InterPro" id="IPR027417">
    <property type="entry name" value="P-loop_NTPase"/>
</dbReference>